<dbReference type="PANTHER" id="PTHR42879">
    <property type="entry name" value="3-OXOACYL-(ACYL-CARRIER-PROTEIN) REDUCTASE"/>
    <property type="match status" value="1"/>
</dbReference>
<dbReference type="InterPro" id="IPR002347">
    <property type="entry name" value="SDR_fam"/>
</dbReference>
<comment type="caution">
    <text evidence="2">The sequence shown here is derived from an EMBL/GenBank/DDBJ whole genome shotgun (WGS) entry which is preliminary data.</text>
</comment>
<dbReference type="Gene3D" id="3.40.50.720">
    <property type="entry name" value="NAD(P)-binding Rossmann-like Domain"/>
    <property type="match status" value="1"/>
</dbReference>
<dbReference type="PRINTS" id="PR00081">
    <property type="entry name" value="GDHRDH"/>
</dbReference>
<dbReference type="FunFam" id="3.40.50.720:FF:000084">
    <property type="entry name" value="Short-chain dehydrogenase reductase"/>
    <property type="match status" value="1"/>
</dbReference>
<gene>
    <name evidence="2" type="ORF">EET67_15755</name>
</gene>
<evidence type="ECO:0000256" key="1">
    <source>
        <dbReference type="ARBA" id="ARBA00006484"/>
    </source>
</evidence>
<keyword evidence="3" id="KW-1185">Reference proteome</keyword>
<dbReference type="OrthoDB" id="9804774at2"/>
<accession>A0A432V4A9</accession>
<name>A0A432V4A9_9HYPH</name>
<dbReference type="AlphaFoldDB" id="A0A432V4A9"/>
<evidence type="ECO:0000313" key="3">
    <source>
        <dbReference type="Proteomes" id="UP000281647"/>
    </source>
</evidence>
<dbReference type="PANTHER" id="PTHR42879:SF2">
    <property type="entry name" value="3-OXOACYL-[ACYL-CARRIER-PROTEIN] REDUCTASE FABG"/>
    <property type="match status" value="1"/>
</dbReference>
<dbReference type="Proteomes" id="UP000281647">
    <property type="component" value="Unassembled WGS sequence"/>
</dbReference>
<evidence type="ECO:0000313" key="2">
    <source>
        <dbReference type="EMBL" id="RUM96989.1"/>
    </source>
</evidence>
<organism evidence="2 3">
    <name type="scientific">Borborobacter arsenicus</name>
    <dbReference type="NCBI Taxonomy" id="1851146"/>
    <lineage>
        <taxon>Bacteria</taxon>
        <taxon>Pseudomonadati</taxon>
        <taxon>Pseudomonadota</taxon>
        <taxon>Alphaproteobacteria</taxon>
        <taxon>Hyphomicrobiales</taxon>
        <taxon>Phyllobacteriaceae</taxon>
        <taxon>Borborobacter</taxon>
    </lineage>
</organism>
<protein>
    <submittedName>
        <fullName evidence="2">SDR family oxidoreductase</fullName>
    </submittedName>
</protein>
<proteinExistence type="inferred from homology"/>
<dbReference type="RefSeq" id="WP_128627490.1">
    <property type="nucleotide sequence ID" value="NZ_RKST01000015.1"/>
</dbReference>
<dbReference type="Pfam" id="PF13561">
    <property type="entry name" value="adh_short_C2"/>
    <property type="match status" value="1"/>
</dbReference>
<dbReference type="InterPro" id="IPR036291">
    <property type="entry name" value="NAD(P)-bd_dom_sf"/>
</dbReference>
<comment type="similarity">
    <text evidence="1">Belongs to the short-chain dehydrogenases/reductases (SDR) family.</text>
</comment>
<sequence>MSAHELEGRVAIVTGASRNIGRSIAVALGEGGAHVLVHAQQDRDSAEQTARDVEAAGGRAAVVLGDLADPAVPARMVESALSAFGKLDIVVANAAIRPEASIDELTYADWRKVMALCLDSVFLLAQAALKPLRLSDQASIVTIGGLTGHSGAANRPHVIAAKAGLVGLTKALAHDLGKDAITVNCVAPGLIETKRAGADPKHHASRTNVLGHHGTPQDVAAMARMLAGPAMRYVTGQTIHVNGGALMV</sequence>
<dbReference type="SUPFAM" id="SSF51735">
    <property type="entry name" value="NAD(P)-binding Rossmann-fold domains"/>
    <property type="match status" value="1"/>
</dbReference>
<dbReference type="EMBL" id="RKST01000015">
    <property type="protein sequence ID" value="RUM96989.1"/>
    <property type="molecule type" value="Genomic_DNA"/>
</dbReference>
<dbReference type="InterPro" id="IPR050259">
    <property type="entry name" value="SDR"/>
</dbReference>
<reference evidence="2 3" key="1">
    <citation type="submission" date="2018-11" db="EMBL/GenBank/DDBJ databases">
        <title>Pseudaminobacter arsenicus sp. nov., an arsenic-resistant bacterium isolated from arsenic-rich aquifers.</title>
        <authorList>
            <person name="Mu Y."/>
        </authorList>
    </citation>
    <scope>NUCLEOTIDE SEQUENCE [LARGE SCALE GENOMIC DNA]</scope>
    <source>
        <strain evidence="2 3">CB3</strain>
    </source>
</reference>